<evidence type="ECO:0008006" key="5">
    <source>
        <dbReference type="Google" id="ProtNLM"/>
    </source>
</evidence>
<dbReference type="AlphaFoldDB" id="A0A927MJD2"/>
<protein>
    <recommendedName>
        <fullName evidence="5">Lipoprotein</fullName>
    </recommendedName>
</protein>
<feature type="chain" id="PRO_5037600611" description="Lipoprotein" evidence="2">
    <location>
        <begin position="21"/>
        <end position="112"/>
    </location>
</feature>
<proteinExistence type="predicted"/>
<evidence type="ECO:0000313" key="4">
    <source>
        <dbReference type="Proteomes" id="UP000658225"/>
    </source>
</evidence>
<sequence length="112" mass="12327">MFKKAIPLALMSGFMLTACANNGTVPKNNETPMEDRTRDWTPRVNDKQTGPNLDGLDNGRDVNGNGVNNGVINDGNTTTPRDNVIIDENTTTPNETIIEENVNQNGKNRKNR</sequence>
<feature type="compositionally biased region" description="Basic and acidic residues" evidence="1">
    <location>
        <begin position="33"/>
        <end position="46"/>
    </location>
</feature>
<dbReference type="RefSeq" id="WP_192599384.1">
    <property type="nucleotide sequence ID" value="NZ_JADBEL010000016.1"/>
</dbReference>
<gene>
    <name evidence="3" type="ORF">H4683_002803</name>
</gene>
<keyword evidence="2" id="KW-0732">Signal</keyword>
<organism evidence="3 4">
    <name type="scientific">Sporosarcina limicola</name>
    <dbReference type="NCBI Taxonomy" id="34101"/>
    <lineage>
        <taxon>Bacteria</taxon>
        <taxon>Bacillati</taxon>
        <taxon>Bacillota</taxon>
        <taxon>Bacilli</taxon>
        <taxon>Bacillales</taxon>
        <taxon>Caryophanaceae</taxon>
        <taxon>Sporosarcina</taxon>
    </lineage>
</organism>
<evidence type="ECO:0000256" key="2">
    <source>
        <dbReference type="SAM" id="SignalP"/>
    </source>
</evidence>
<accession>A0A927MJD2</accession>
<keyword evidence="4" id="KW-1185">Reference proteome</keyword>
<feature type="compositionally biased region" description="Low complexity" evidence="1">
    <location>
        <begin position="52"/>
        <end position="76"/>
    </location>
</feature>
<evidence type="ECO:0000256" key="1">
    <source>
        <dbReference type="SAM" id="MobiDB-lite"/>
    </source>
</evidence>
<dbReference type="Proteomes" id="UP000658225">
    <property type="component" value="Unassembled WGS sequence"/>
</dbReference>
<reference evidence="3" key="1">
    <citation type="submission" date="2020-10" db="EMBL/GenBank/DDBJ databases">
        <title>Genomic Encyclopedia of Type Strains, Phase IV (KMG-IV): sequencing the most valuable type-strain genomes for metagenomic binning, comparative biology and taxonomic classification.</title>
        <authorList>
            <person name="Goeker M."/>
        </authorList>
    </citation>
    <scope>NUCLEOTIDE SEQUENCE</scope>
    <source>
        <strain evidence="3">DSM 13886</strain>
    </source>
</reference>
<comment type="caution">
    <text evidence="3">The sequence shown here is derived from an EMBL/GenBank/DDBJ whole genome shotgun (WGS) entry which is preliminary data.</text>
</comment>
<feature type="compositionally biased region" description="Low complexity" evidence="1">
    <location>
        <begin position="86"/>
        <end position="103"/>
    </location>
</feature>
<dbReference type="PROSITE" id="PS51257">
    <property type="entry name" value="PROKAR_LIPOPROTEIN"/>
    <property type="match status" value="1"/>
</dbReference>
<feature type="region of interest" description="Disordered" evidence="1">
    <location>
        <begin position="23"/>
        <end position="112"/>
    </location>
</feature>
<name>A0A927MJD2_9BACL</name>
<evidence type="ECO:0000313" key="3">
    <source>
        <dbReference type="EMBL" id="MBE1555683.1"/>
    </source>
</evidence>
<feature type="signal peptide" evidence="2">
    <location>
        <begin position="1"/>
        <end position="20"/>
    </location>
</feature>
<dbReference type="EMBL" id="JADBEL010000016">
    <property type="protein sequence ID" value="MBE1555683.1"/>
    <property type="molecule type" value="Genomic_DNA"/>
</dbReference>